<proteinExistence type="predicted"/>
<feature type="transmembrane region" description="Helical" evidence="1">
    <location>
        <begin position="107"/>
        <end position="128"/>
    </location>
</feature>
<evidence type="ECO:0000313" key="3">
    <source>
        <dbReference type="Proteomes" id="UP000002316"/>
    </source>
</evidence>
<keyword evidence="1" id="KW-1133">Transmembrane helix</keyword>
<accession>D0A8C1</accession>
<organism evidence="2 3">
    <name type="scientific">Trypanosoma brucei gambiense (strain MHOM/CI/86/DAL972)</name>
    <dbReference type="NCBI Taxonomy" id="679716"/>
    <lineage>
        <taxon>Eukaryota</taxon>
        <taxon>Discoba</taxon>
        <taxon>Euglenozoa</taxon>
        <taxon>Kinetoplastea</taxon>
        <taxon>Metakinetoplastina</taxon>
        <taxon>Trypanosomatida</taxon>
        <taxon>Trypanosomatidae</taxon>
        <taxon>Trypanosoma</taxon>
    </lineage>
</organism>
<reference evidence="3" key="1">
    <citation type="journal article" date="2010" name="PLoS Negl. Trop. Dis.">
        <title>The genome sequence of Trypanosoma brucei gambiense, causative agent of chronic human african trypanosomiasis.</title>
        <authorList>
            <person name="Jackson A.P."/>
            <person name="Sanders M."/>
            <person name="Berry A."/>
            <person name="McQuillan J."/>
            <person name="Aslett M.A."/>
            <person name="Quail M.A."/>
            <person name="Chukualim B."/>
            <person name="Capewell P."/>
            <person name="MacLeod A."/>
            <person name="Melville S.E."/>
            <person name="Gibson W."/>
            <person name="Barry J.D."/>
            <person name="Berriman M."/>
            <person name="Hertz-Fowler C."/>
        </authorList>
    </citation>
    <scope>NUCLEOTIDE SEQUENCE [LARGE SCALE GENOMIC DNA]</scope>
    <source>
        <strain evidence="3">MHOM/CI/86/DAL972</strain>
    </source>
</reference>
<dbReference type="EMBL" id="FN554974">
    <property type="protein sequence ID" value="CBH17922.1"/>
    <property type="molecule type" value="Genomic_DNA"/>
</dbReference>
<keyword evidence="1" id="KW-0812">Transmembrane</keyword>
<dbReference type="RefSeq" id="XP_011780186.1">
    <property type="nucleotide sequence ID" value="XM_011781884.1"/>
</dbReference>
<dbReference type="GeneID" id="23866179"/>
<evidence type="ECO:0000313" key="2">
    <source>
        <dbReference type="EMBL" id="CBH17922.1"/>
    </source>
</evidence>
<feature type="transmembrane region" description="Helical" evidence="1">
    <location>
        <begin position="170"/>
        <end position="191"/>
    </location>
</feature>
<sequence>MCGRQKTENAYREPCWRLSFHNTMGTGGRRNHPPRQPLHVCNEDRLPHCHADHQKRYWLGPLMWMEASAGEYNKPRSGHFAWIALKQQPQWLQNLPYYRCYTLQQTGALVCFSCYRSLLFPCAVLYYYSQMVGDKYRSHKVCSIGKNNISGVGSIGGVNYTCRCFQWGYAYAYASANIYIYLFIFTSAWLCNHGKCDVRFTERFRPFLSFPSVSWLQQELSLSSRGGFTF</sequence>
<dbReference type="AlphaFoldDB" id="D0A8C1"/>
<protein>
    <submittedName>
        <fullName evidence="2">Uncharacterized protein</fullName>
    </submittedName>
</protein>
<dbReference type="Proteomes" id="UP000002316">
    <property type="component" value="Chromosome 11"/>
</dbReference>
<dbReference type="KEGG" id="tbg:TbgDal_XI10410"/>
<name>D0A8C1_TRYB9</name>
<keyword evidence="1" id="KW-0472">Membrane</keyword>
<evidence type="ECO:0000256" key="1">
    <source>
        <dbReference type="SAM" id="Phobius"/>
    </source>
</evidence>
<gene>
    <name evidence="2" type="ORF">TbgDal_XI10410</name>
</gene>